<name>A0A132N169_9ACTN</name>
<evidence type="ECO:0000313" key="4">
    <source>
        <dbReference type="Proteomes" id="UP000070188"/>
    </source>
</evidence>
<proteinExistence type="predicted"/>
<feature type="transmembrane region" description="Helical" evidence="1">
    <location>
        <begin position="6"/>
        <end position="23"/>
    </location>
</feature>
<dbReference type="Proteomes" id="UP000070188">
    <property type="component" value="Unassembled WGS sequence"/>
</dbReference>
<gene>
    <name evidence="2" type="ORF">LI90_3804</name>
    <name evidence="3" type="ORF">TH66_13515</name>
</gene>
<protein>
    <submittedName>
        <fullName evidence="3">Uncharacterized protein</fullName>
    </submittedName>
</protein>
<reference evidence="4" key="3">
    <citation type="submission" date="2015-04" db="EMBL/GenBank/DDBJ databases">
        <title>Physiological reanalysis, assessment of diazotrophy, and genome sequences of multiple isolates of Streptomyces thermoautotrophicus.</title>
        <authorList>
            <person name="MacKellar D.C."/>
            <person name="Lieber L."/>
            <person name="Norman J."/>
            <person name="Bolger A."/>
            <person name="Tobin C."/>
            <person name="Murray J.W."/>
            <person name="Chang R."/>
            <person name="Ford T."/>
            <person name="Nguyen P.Q."/>
            <person name="Woodward J."/>
            <person name="Permingeat H."/>
            <person name="Joshi N.S."/>
            <person name="Silver P.A."/>
            <person name="Usadel B."/>
            <person name="Rutherford A.W."/>
            <person name="Friesen M."/>
            <person name="Prell J."/>
        </authorList>
    </citation>
    <scope>NUCLEOTIDE SEQUENCE [LARGE SCALE GENOMIC DNA]</scope>
    <source>
        <strain evidence="4">H1</strain>
    </source>
</reference>
<keyword evidence="1" id="KW-0472">Membrane</keyword>
<evidence type="ECO:0000313" key="2">
    <source>
        <dbReference type="EMBL" id="KWX02758.1"/>
    </source>
</evidence>
<comment type="caution">
    <text evidence="3">The sequence shown here is derived from an EMBL/GenBank/DDBJ whole genome shotgun (WGS) entry which is preliminary data.</text>
</comment>
<keyword evidence="1" id="KW-1133">Transmembrane helix</keyword>
<dbReference type="RefSeq" id="WP_066889979.1">
    <property type="nucleotide sequence ID" value="NZ_CP171739.1"/>
</dbReference>
<accession>A0A132N169</accession>
<feature type="transmembrane region" description="Helical" evidence="1">
    <location>
        <begin position="30"/>
        <end position="49"/>
    </location>
</feature>
<keyword evidence="4" id="KW-1185">Reference proteome</keyword>
<evidence type="ECO:0000256" key="1">
    <source>
        <dbReference type="SAM" id="Phobius"/>
    </source>
</evidence>
<dbReference type="PATRIC" id="fig|1469144.10.peg.4077"/>
<dbReference type="EMBL" id="LAXD01000001">
    <property type="protein sequence ID" value="KWX02758.1"/>
    <property type="molecule type" value="Genomic_DNA"/>
</dbReference>
<organism evidence="3 5">
    <name type="scientific">Carbonactinospora thermoautotrophica</name>
    <dbReference type="NCBI Taxonomy" id="1469144"/>
    <lineage>
        <taxon>Bacteria</taxon>
        <taxon>Bacillati</taxon>
        <taxon>Actinomycetota</taxon>
        <taxon>Actinomycetes</taxon>
        <taxon>Kitasatosporales</taxon>
        <taxon>Carbonactinosporaceae</taxon>
        <taxon>Carbonactinospora</taxon>
    </lineage>
</organism>
<dbReference type="STRING" id="1469144.LI90_3804"/>
<evidence type="ECO:0000313" key="5">
    <source>
        <dbReference type="Proteomes" id="UP000070659"/>
    </source>
</evidence>
<dbReference type="AlphaFoldDB" id="A0A132N169"/>
<reference evidence="2" key="2">
    <citation type="submission" date="2015-04" db="EMBL/GenBank/DDBJ databases">
        <title>Physiological reanalysis, assessment of diazotrophy, and genome sequences of multiple isolates of Streptomyces thermoautotrophicus.</title>
        <authorList>
            <person name="MacKellar D.C."/>
            <person name="Lieber L."/>
            <person name="Norman J."/>
            <person name="Bolger A."/>
            <person name="Tobin C."/>
            <person name="Murray J.W."/>
            <person name="Woodward J."/>
            <person name="Friesen M."/>
            <person name="Prell J."/>
        </authorList>
    </citation>
    <scope>NUCLEOTIDE SEQUENCE [LARGE SCALE GENOMIC DNA]</scope>
    <source>
        <strain evidence="2">H1</strain>
    </source>
</reference>
<evidence type="ECO:0000313" key="3">
    <source>
        <dbReference type="EMBL" id="KWX03797.1"/>
    </source>
</evidence>
<reference evidence="3 5" key="1">
    <citation type="submission" date="2015-02" db="EMBL/GenBank/DDBJ databases">
        <title>Physiological reanalysis, assessment of diazotrophy, and genome sequences of multiple isolates of Streptomyces thermoautotrophicus.</title>
        <authorList>
            <person name="MacKellar D.C."/>
            <person name="Lieber L."/>
            <person name="Norman J."/>
            <person name="Bolger A."/>
            <person name="Tobin C."/>
            <person name="Murray J.W."/>
            <person name="Prell J."/>
        </authorList>
    </citation>
    <scope>NUCLEOTIDE SEQUENCE [LARGE SCALE GENOMIC DNA]</scope>
    <source>
        <strain evidence="3 5">UBT1</strain>
    </source>
</reference>
<dbReference type="Proteomes" id="UP000070659">
    <property type="component" value="Unassembled WGS sequence"/>
</dbReference>
<dbReference type="EMBL" id="JYIJ01000017">
    <property type="protein sequence ID" value="KWX03797.1"/>
    <property type="molecule type" value="Genomic_DNA"/>
</dbReference>
<feature type="transmembrane region" description="Helical" evidence="1">
    <location>
        <begin position="116"/>
        <end position="135"/>
    </location>
</feature>
<sequence length="156" mass="16214">MEVGKWIALAFLAGAVLVGFRTRTLKWYEFVVSGLFVLLLDGLVFGGQISDWIGQLGANVKETAGHAAAGAVLLGGPRARRFARRVWEHRPAPLDWVAVAAATVLAHFWLGLPVLAAGAVCTAALAGMALLAALLDRPAGEPDGEAATDEAVGDGD</sequence>
<keyword evidence="1" id="KW-0812">Transmembrane</keyword>